<dbReference type="Gene3D" id="2.60.120.10">
    <property type="entry name" value="Jelly Rolls"/>
    <property type="match status" value="1"/>
</dbReference>
<dbReference type="Pfam" id="PF07883">
    <property type="entry name" value="Cupin_2"/>
    <property type="match status" value="1"/>
</dbReference>
<proteinExistence type="predicted"/>
<feature type="domain" description="Cupin type-2" evidence="1">
    <location>
        <begin position="59"/>
        <end position="120"/>
    </location>
</feature>
<comment type="caution">
    <text evidence="2">The sequence shown here is derived from an EMBL/GenBank/DDBJ whole genome shotgun (WGS) entry which is preliminary data.</text>
</comment>
<accession>A0A0C2D9G1</accession>
<dbReference type="EMBL" id="JMCC02000034">
    <property type="protein sequence ID" value="KIG16637.1"/>
    <property type="molecule type" value="Genomic_DNA"/>
</dbReference>
<name>A0A0C2D9G1_9BACT</name>
<sequence length="131" mass="14267">MSVLDLSKTPVHLGLGATVLPQPPHDGSMEWYQRYGAAHADDGAEGRLVAVHSFDADWATWEVHPNGEELVYIISGKMTLIQDIDGEHREVQMAAGEAAINPRGVWHTAKVVEPVTALFITAGEGTRNEVR</sequence>
<protein>
    <recommendedName>
        <fullName evidence="1">Cupin type-2 domain-containing protein</fullName>
    </recommendedName>
</protein>
<evidence type="ECO:0000259" key="1">
    <source>
        <dbReference type="Pfam" id="PF07883"/>
    </source>
</evidence>
<dbReference type="SUPFAM" id="SSF51182">
    <property type="entry name" value="RmlC-like cupins"/>
    <property type="match status" value="1"/>
</dbReference>
<gene>
    <name evidence="2" type="ORF">DB30_04256</name>
</gene>
<evidence type="ECO:0000313" key="3">
    <source>
        <dbReference type="Proteomes" id="UP000031599"/>
    </source>
</evidence>
<reference evidence="2 3" key="1">
    <citation type="submission" date="2014-12" db="EMBL/GenBank/DDBJ databases">
        <title>Genome assembly of Enhygromyxa salina DSM 15201.</title>
        <authorList>
            <person name="Sharma G."/>
            <person name="Subramanian S."/>
        </authorList>
    </citation>
    <scope>NUCLEOTIDE SEQUENCE [LARGE SCALE GENOMIC DNA]</scope>
    <source>
        <strain evidence="2 3">DSM 15201</strain>
    </source>
</reference>
<dbReference type="InterPro" id="IPR011051">
    <property type="entry name" value="RmlC_Cupin_sf"/>
</dbReference>
<dbReference type="Proteomes" id="UP000031599">
    <property type="component" value="Unassembled WGS sequence"/>
</dbReference>
<dbReference type="RefSeq" id="WP_052549306.1">
    <property type="nucleotide sequence ID" value="NZ_JMCC02000034.1"/>
</dbReference>
<evidence type="ECO:0000313" key="2">
    <source>
        <dbReference type="EMBL" id="KIG16637.1"/>
    </source>
</evidence>
<organism evidence="2 3">
    <name type="scientific">Enhygromyxa salina</name>
    <dbReference type="NCBI Taxonomy" id="215803"/>
    <lineage>
        <taxon>Bacteria</taxon>
        <taxon>Pseudomonadati</taxon>
        <taxon>Myxococcota</taxon>
        <taxon>Polyangia</taxon>
        <taxon>Nannocystales</taxon>
        <taxon>Nannocystaceae</taxon>
        <taxon>Enhygromyxa</taxon>
    </lineage>
</organism>
<dbReference type="AlphaFoldDB" id="A0A0C2D9G1"/>
<dbReference type="InterPro" id="IPR014710">
    <property type="entry name" value="RmlC-like_jellyroll"/>
</dbReference>
<dbReference type="InterPro" id="IPR013096">
    <property type="entry name" value="Cupin_2"/>
</dbReference>